<evidence type="ECO:0000256" key="1">
    <source>
        <dbReference type="SAM" id="MobiDB-lite"/>
    </source>
</evidence>
<feature type="compositionally biased region" description="Polar residues" evidence="1">
    <location>
        <begin position="20"/>
        <end position="39"/>
    </location>
</feature>
<sequence length="142" mass="14938">MTTRDDASSMGATRLRLLGISSQGEPEPSPSVSGRSQGSLMDMTTGFPDEQTTCQPESSSAISFSQRSTQHQQPTIPLSPSNSSHATSFSISSSLTPSSSTPSSSTPSSSAPSTGSQARRKQKASQQAFLVSVRARNQRNNQ</sequence>
<gene>
    <name evidence="2" type="ORF">INT45_000034</name>
</gene>
<keyword evidence="3" id="KW-1185">Reference proteome</keyword>
<feature type="compositionally biased region" description="Low complexity" evidence="1">
    <location>
        <begin position="81"/>
        <end position="117"/>
    </location>
</feature>
<organism evidence="2 3">
    <name type="scientific">Circinella minor</name>
    <dbReference type="NCBI Taxonomy" id="1195481"/>
    <lineage>
        <taxon>Eukaryota</taxon>
        <taxon>Fungi</taxon>
        <taxon>Fungi incertae sedis</taxon>
        <taxon>Mucoromycota</taxon>
        <taxon>Mucoromycotina</taxon>
        <taxon>Mucoromycetes</taxon>
        <taxon>Mucorales</taxon>
        <taxon>Lichtheimiaceae</taxon>
        <taxon>Circinella</taxon>
    </lineage>
</organism>
<dbReference type="Proteomes" id="UP000646827">
    <property type="component" value="Unassembled WGS sequence"/>
</dbReference>
<reference evidence="2 3" key="1">
    <citation type="submission" date="2020-12" db="EMBL/GenBank/DDBJ databases">
        <title>Metabolic potential, ecology and presence of endohyphal bacteria is reflected in genomic diversity of Mucoromycotina.</title>
        <authorList>
            <person name="Muszewska A."/>
            <person name="Okrasinska A."/>
            <person name="Steczkiewicz K."/>
            <person name="Drgas O."/>
            <person name="Orlowska M."/>
            <person name="Perlinska-Lenart U."/>
            <person name="Aleksandrzak-Piekarczyk T."/>
            <person name="Szatraj K."/>
            <person name="Zielenkiewicz U."/>
            <person name="Pilsyk S."/>
            <person name="Malc E."/>
            <person name="Mieczkowski P."/>
            <person name="Kruszewska J.S."/>
            <person name="Biernat P."/>
            <person name="Pawlowska J."/>
        </authorList>
    </citation>
    <scope>NUCLEOTIDE SEQUENCE [LARGE SCALE GENOMIC DNA]</scope>
    <source>
        <strain evidence="2 3">CBS 142.35</strain>
    </source>
</reference>
<evidence type="ECO:0000313" key="2">
    <source>
        <dbReference type="EMBL" id="KAG2215023.1"/>
    </source>
</evidence>
<evidence type="ECO:0000313" key="3">
    <source>
        <dbReference type="Proteomes" id="UP000646827"/>
    </source>
</evidence>
<comment type="caution">
    <text evidence="2">The sequence shown here is derived from an EMBL/GenBank/DDBJ whole genome shotgun (WGS) entry which is preliminary data.</text>
</comment>
<dbReference type="AlphaFoldDB" id="A0A8H7RSJ6"/>
<accession>A0A8H7RSJ6</accession>
<proteinExistence type="predicted"/>
<dbReference type="EMBL" id="JAEPRB010000554">
    <property type="protein sequence ID" value="KAG2215023.1"/>
    <property type="molecule type" value="Genomic_DNA"/>
</dbReference>
<name>A0A8H7RSJ6_9FUNG</name>
<feature type="compositionally biased region" description="Polar residues" evidence="1">
    <location>
        <begin position="50"/>
        <end position="80"/>
    </location>
</feature>
<protein>
    <submittedName>
        <fullName evidence="2">Uncharacterized protein</fullName>
    </submittedName>
</protein>
<feature type="region of interest" description="Disordered" evidence="1">
    <location>
        <begin position="1"/>
        <end position="142"/>
    </location>
</feature>